<gene>
    <name evidence="1" type="ORF">COHA_005491</name>
</gene>
<name>A0AAD5H5D6_9CHLO</name>
<proteinExistence type="predicted"/>
<dbReference type="EMBL" id="JADXDR010000072">
    <property type="protein sequence ID" value="KAI7840845.1"/>
    <property type="molecule type" value="Genomic_DNA"/>
</dbReference>
<protein>
    <submittedName>
        <fullName evidence="1">Uncharacterized protein</fullName>
    </submittedName>
</protein>
<sequence>MRYRRFVDANQHLTQIDWLRLSLGMWPPQGVPVWWPFRASPGGYATFRGISLSRVAAMYNNFETAMLHPDWQASHLPVVWGGRPNGLAVGGTRRNINVNDLGIEQYNNNMMHMTVWGEYMLCLERERAAVPGQPLARGFAAVGMPIFPTVNFMLGYDQQTHIGALNRLSQNLAALQAQPPAAGAPPPPPTLFGPGVFRVYWALPNAWLPNGAPRPLPPNIESAAFLQPVGLPLISRLNANALTGYNV</sequence>
<keyword evidence="2" id="KW-1185">Reference proteome</keyword>
<evidence type="ECO:0000313" key="2">
    <source>
        <dbReference type="Proteomes" id="UP001205105"/>
    </source>
</evidence>
<dbReference type="Proteomes" id="UP001205105">
    <property type="component" value="Unassembled WGS sequence"/>
</dbReference>
<dbReference type="AlphaFoldDB" id="A0AAD5H5D6"/>
<reference evidence="1" key="1">
    <citation type="submission" date="2020-11" db="EMBL/GenBank/DDBJ databases">
        <title>Chlorella ohadii genome sequencing and assembly.</title>
        <authorList>
            <person name="Murik O."/>
            <person name="Treves H."/>
            <person name="Kedem I."/>
            <person name="Shotland Y."/>
            <person name="Kaplan A."/>
        </authorList>
    </citation>
    <scope>NUCLEOTIDE SEQUENCE</scope>
    <source>
        <strain evidence="1">1</strain>
    </source>
</reference>
<organism evidence="1 2">
    <name type="scientific">Chlorella ohadii</name>
    <dbReference type="NCBI Taxonomy" id="2649997"/>
    <lineage>
        <taxon>Eukaryota</taxon>
        <taxon>Viridiplantae</taxon>
        <taxon>Chlorophyta</taxon>
        <taxon>core chlorophytes</taxon>
        <taxon>Trebouxiophyceae</taxon>
        <taxon>Chlorellales</taxon>
        <taxon>Chlorellaceae</taxon>
        <taxon>Chlorella clade</taxon>
        <taxon>Chlorella</taxon>
    </lineage>
</organism>
<evidence type="ECO:0000313" key="1">
    <source>
        <dbReference type="EMBL" id="KAI7840845.1"/>
    </source>
</evidence>
<accession>A0AAD5H5D6</accession>
<comment type="caution">
    <text evidence="1">The sequence shown here is derived from an EMBL/GenBank/DDBJ whole genome shotgun (WGS) entry which is preliminary data.</text>
</comment>